<feature type="region of interest" description="Disordered" evidence="1">
    <location>
        <begin position="44"/>
        <end position="114"/>
    </location>
</feature>
<feature type="region of interest" description="Disordered" evidence="1">
    <location>
        <begin position="155"/>
        <end position="189"/>
    </location>
</feature>
<gene>
    <name evidence="2" type="ORF">NDU88_005817</name>
</gene>
<feature type="compositionally biased region" description="Polar residues" evidence="1">
    <location>
        <begin position="49"/>
        <end position="61"/>
    </location>
</feature>
<organism evidence="2 3">
    <name type="scientific">Pleurodeles waltl</name>
    <name type="common">Iberian ribbed newt</name>
    <dbReference type="NCBI Taxonomy" id="8319"/>
    <lineage>
        <taxon>Eukaryota</taxon>
        <taxon>Metazoa</taxon>
        <taxon>Chordata</taxon>
        <taxon>Craniata</taxon>
        <taxon>Vertebrata</taxon>
        <taxon>Euteleostomi</taxon>
        <taxon>Amphibia</taxon>
        <taxon>Batrachia</taxon>
        <taxon>Caudata</taxon>
        <taxon>Salamandroidea</taxon>
        <taxon>Salamandridae</taxon>
        <taxon>Pleurodelinae</taxon>
        <taxon>Pleurodeles</taxon>
    </lineage>
</organism>
<evidence type="ECO:0000313" key="3">
    <source>
        <dbReference type="Proteomes" id="UP001066276"/>
    </source>
</evidence>
<evidence type="ECO:0000313" key="2">
    <source>
        <dbReference type="EMBL" id="KAJ1210453.1"/>
    </source>
</evidence>
<feature type="compositionally biased region" description="Polar residues" evidence="1">
    <location>
        <begin position="162"/>
        <end position="171"/>
    </location>
</feature>
<comment type="caution">
    <text evidence="2">The sequence shown here is derived from an EMBL/GenBank/DDBJ whole genome shotgun (WGS) entry which is preliminary data.</text>
</comment>
<reference evidence="2" key="1">
    <citation type="journal article" date="2022" name="bioRxiv">
        <title>Sequencing and chromosome-scale assembly of the giantPleurodeles waltlgenome.</title>
        <authorList>
            <person name="Brown T."/>
            <person name="Elewa A."/>
            <person name="Iarovenko S."/>
            <person name="Subramanian E."/>
            <person name="Araus A.J."/>
            <person name="Petzold A."/>
            <person name="Susuki M."/>
            <person name="Suzuki K.-i.T."/>
            <person name="Hayashi T."/>
            <person name="Toyoda A."/>
            <person name="Oliveira C."/>
            <person name="Osipova E."/>
            <person name="Leigh N.D."/>
            <person name="Simon A."/>
            <person name="Yun M.H."/>
        </authorList>
    </citation>
    <scope>NUCLEOTIDE SEQUENCE</scope>
    <source>
        <strain evidence="2">20211129_DDA</strain>
        <tissue evidence="2">Liver</tissue>
    </source>
</reference>
<feature type="compositionally biased region" description="Basic residues" evidence="1">
    <location>
        <begin position="62"/>
        <end position="75"/>
    </location>
</feature>
<dbReference type="AlphaFoldDB" id="A0AAV7W8V7"/>
<accession>A0AAV7W8V7</accession>
<proteinExistence type="predicted"/>
<keyword evidence="3" id="KW-1185">Reference proteome</keyword>
<evidence type="ECO:0000256" key="1">
    <source>
        <dbReference type="SAM" id="MobiDB-lite"/>
    </source>
</evidence>
<sequence>MLRTGVRPSNGAGALVVPRRSTLRQRGVAAPLLLFPVHGQAVGAPGPRATTSLPTANSRSRQAPRVRPKARRGRGGSRGVDSPISSGTPRRPPPSAPASTRSPPLTHRNAASSGRRSIYAVAATWAQIMARTGNLFPHPAGCSERSLAGVRQFPRITDKLSPHSSPTSRQNLHFRRAWDGSSGIRRPPS</sequence>
<dbReference type="EMBL" id="JANPWB010000002">
    <property type="protein sequence ID" value="KAJ1210453.1"/>
    <property type="molecule type" value="Genomic_DNA"/>
</dbReference>
<dbReference type="Proteomes" id="UP001066276">
    <property type="component" value="Chromosome 1_2"/>
</dbReference>
<protein>
    <submittedName>
        <fullName evidence="2">Uncharacterized protein</fullName>
    </submittedName>
</protein>
<name>A0AAV7W8V7_PLEWA</name>